<evidence type="ECO:0000256" key="5">
    <source>
        <dbReference type="PROSITE-ProRule" id="PRU00706"/>
    </source>
</evidence>
<dbReference type="InterPro" id="IPR023005">
    <property type="entry name" value="Nucleoside_diP_kinase_AS"/>
</dbReference>
<dbReference type="PANTHER" id="PTHR43109">
    <property type="entry name" value="NUCLEOSIDE DIPHOSPHATE KINASE 7"/>
    <property type="match status" value="1"/>
</dbReference>
<gene>
    <name evidence="9" type="primary">Nme7_2</name>
    <name evidence="9" type="ORF">GTO93_0020096</name>
</gene>
<dbReference type="SMART" id="SM00676">
    <property type="entry name" value="DM10"/>
    <property type="match status" value="1"/>
</dbReference>
<dbReference type="InterPro" id="IPR006602">
    <property type="entry name" value="DM10_dom"/>
</dbReference>
<dbReference type="PANTHER" id="PTHR43109:SF2">
    <property type="entry name" value="NUCLEOSIDE DIPHOSPHATE KINASE 7"/>
    <property type="match status" value="1"/>
</dbReference>
<dbReference type="SMART" id="SM00562">
    <property type="entry name" value="NDK"/>
    <property type="match status" value="1"/>
</dbReference>
<feature type="domain" description="DM10" evidence="8">
    <location>
        <begin position="12"/>
        <end position="100"/>
    </location>
</feature>
<dbReference type="PROSITE" id="PS51374">
    <property type="entry name" value="NDPK_LIKE"/>
    <property type="match status" value="1"/>
</dbReference>
<evidence type="ECO:0000313" key="10">
    <source>
        <dbReference type="Proteomes" id="UP001166093"/>
    </source>
</evidence>
<evidence type="ECO:0000259" key="8">
    <source>
        <dbReference type="PROSITE" id="PS51336"/>
    </source>
</evidence>
<keyword evidence="6" id="KW-0067">ATP-binding</keyword>
<keyword evidence="2" id="KW-0963">Cytoplasm</keyword>
<dbReference type="InterPro" id="IPR057579">
    <property type="entry name" value="DM10_NDK7"/>
</dbReference>
<feature type="non-terminal residue" evidence="9">
    <location>
        <position position="1"/>
    </location>
</feature>
<comment type="subcellular location">
    <subcellularLocation>
        <location evidence="1">Cytoplasm</location>
        <location evidence="1">Cytoskeleton</location>
        <location evidence="1">Cilium axoneme</location>
    </subcellularLocation>
</comment>
<dbReference type="Pfam" id="PF25364">
    <property type="entry name" value="PH_NDK7_N"/>
    <property type="match status" value="1"/>
</dbReference>
<evidence type="ECO:0000256" key="1">
    <source>
        <dbReference type="ARBA" id="ARBA00004430"/>
    </source>
</evidence>
<feature type="region of interest" description="Disordered" evidence="7">
    <location>
        <begin position="215"/>
        <end position="241"/>
    </location>
</feature>
<keyword evidence="6 9" id="KW-0418">Kinase</keyword>
<comment type="caution">
    <text evidence="5">Lacks conserved residue(s) required for the propagation of feature annotation.</text>
</comment>
<reference evidence="9" key="1">
    <citation type="journal article" date="2021" name="Cell">
        <title>Tracing the genetic footprints of vertebrate landing in non-teleost ray-finned fishes.</title>
        <authorList>
            <person name="Bi X."/>
            <person name="Wang K."/>
            <person name="Yang L."/>
            <person name="Pan H."/>
            <person name="Jiang H."/>
            <person name="Wei Q."/>
            <person name="Fang M."/>
            <person name="Yu H."/>
            <person name="Zhu C."/>
            <person name="Cai Y."/>
            <person name="He Y."/>
            <person name="Gan X."/>
            <person name="Zeng H."/>
            <person name="Yu D."/>
            <person name="Zhu Y."/>
            <person name="Jiang H."/>
            <person name="Qiu Q."/>
            <person name="Yang H."/>
            <person name="Zhang Y.E."/>
            <person name="Wang W."/>
            <person name="Zhu M."/>
            <person name="He S."/>
            <person name="Zhang G."/>
        </authorList>
    </citation>
    <scope>NUCLEOTIDE SEQUENCE</scope>
    <source>
        <strain evidence="9">Pddl_001</strain>
    </source>
</reference>
<dbReference type="EMBL" id="JAAWVQ010107699">
    <property type="protein sequence ID" value="MBN3281332.1"/>
    <property type="molecule type" value="Genomic_DNA"/>
</dbReference>
<organism evidence="9 10">
    <name type="scientific">Polyodon spathula</name>
    <name type="common">North American paddlefish</name>
    <name type="synonym">Squalus spathula</name>
    <dbReference type="NCBI Taxonomy" id="7913"/>
    <lineage>
        <taxon>Eukaryota</taxon>
        <taxon>Metazoa</taxon>
        <taxon>Chordata</taxon>
        <taxon>Craniata</taxon>
        <taxon>Vertebrata</taxon>
        <taxon>Euteleostomi</taxon>
        <taxon>Actinopterygii</taxon>
        <taxon>Chondrostei</taxon>
        <taxon>Acipenseriformes</taxon>
        <taxon>Polyodontidae</taxon>
        <taxon>Polyodon</taxon>
    </lineage>
</organism>
<dbReference type="GO" id="GO:0016301">
    <property type="term" value="F:kinase activity"/>
    <property type="evidence" value="ECO:0007669"/>
    <property type="project" value="UniProtKB-KW"/>
</dbReference>
<evidence type="ECO:0000256" key="4">
    <source>
        <dbReference type="ARBA" id="ARBA00023273"/>
    </source>
</evidence>
<dbReference type="InterPro" id="IPR034907">
    <property type="entry name" value="NDK-like_dom"/>
</dbReference>
<dbReference type="PROSITE" id="PS00469">
    <property type="entry name" value="NDPK"/>
    <property type="match status" value="1"/>
</dbReference>
<dbReference type="Pfam" id="PF00334">
    <property type="entry name" value="NDK"/>
    <property type="match status" value="1"/>
</dbReference>
<sequence length="261" mass="29814">MHLFSQCFFQSQDERFAFLAEWYDPNAALLRQYQFLFYPKDRSVEMFDMKNHCTFLRRTKYDDIKLQNLFVGNRLNVFSRQLHLIDYGDQYTASKLGSSKENYENLIYLMWCSLLIDFLTCLSQIWLTCFSIFIYTPGKGLAETNNVNCKLYLLMFQLGLHFQLIRQSNSSIGVPHPCSNLVQFLSSGPVVAMEILGDEAVTAWRRLLGPTDSSVARNEAPDSVRANFGTDGTKNAGHGSDSLASAARVSVLLGKLHDFFY</sequence>
<comment type="similarity">
    <text evidence="5">Belongs to the NDK family.</text>
</comment>
<accession>A0ABS2Y519</accession>
<keyword evidence="4" id="KW-0966">Cell projection</keyword>
<name>A0ABS2Y519_POLSP</name>
<evidence type="ECO:0000256" key="3">
    <source>
        <dbReference type="ARBA" id="ARBA00023212"/>
    </source>
</evidence>
<keyword evidence="6" id="KW-0547">Nucleotide-binding</keyword>
<keyword evidence="10" id="KW-1185">Reference proteome</keyword>
<dbReference type="PROSITE" id="PS51336">
    <property type="entry name" value="DM10"/>
    <property type="match status" value="1"/>
</dbReference>
<dbReference type="Gene3D" id="3.30.70.141">
    <property type="entry name" value="Nucleoside diphosphate kinase-like domain"/>
    <property type="match status" value="1"/>
</dbReference>
<dbReference type="EC" id="2.7.4.6" evidence="6"/>
<proteinExistence type="inferred from homology"/>
<dbReference type="Proteomes" id="UP001166093">
    <property type="component" value="Unassembled WGS sequence"/>
</dbReference>
<dbReference type="SUPFAM" id="SSF54919">
    <property type="entry name" value="Nucleoside diphosphate kinase, NDK"/>
    <property type="match status" value="1"/>
</dbReference>
<dbReference type="InterPro" id="IPR036850">
    <property type="entry name" value="NDK-like_dom_sf"/>
</dbReference>
<evidence type="ECO:0000256" key="2">
    <source>
        <dbReference type="ARBA" id="ARBA00022490"/>
    </source>
</evidence>
<dbReference type="Gene3D" id="2.30.29.170">
    <property type="match status" value="1"/>
</dbReference>
<evidence type="ECO:0000256" key="6">
    <source>
        <dbReference type="RuleBase" id="RU004013"/>
    </source>
</evidence>
<evidence type="ECO:0000256" key="7">
    <source>
        <dbReference type="SAM" id="MobiDB-lite"/>
    </source>
</evidence>
<protein>
    <recommendedName>
        <fullName evidence="6">Nucleoside diphosphate kinase</fullName>
        <ecNumber evidence="6">2.7.4.6</ecNumber>
    </recommendedName>
</protein>
<comment type="caution">
    <text evidence="9">The sequence shown here is derived from an EMBL/GenBank/DDBJ whole genome shotgun (WGS) entry which is preliminary data.</text>
</comment>
<keyword evidence="3" id="KW-0206">Cytoskeleton</keyword>
<comment type="catalytic activity">
    <reaction evidence="6">
        <text>a 2'-deoxyribonucleoside 5'-diphosphate + ATP = a 2'-deoxyribonucleoside 5'-triphosphate + ADP</text>
        <dbReference type="Rhea" id="RHEA:44640"/>
        <dbReference type="ChEBI" id="CHEBI:30616"/>
        <dbReference type="ChEBI" id="CHEBI:61560"/>
        <dbReference type="ChEBI" id="CHEBI:73316"/>
        <dbReference type="ChEBI" id="CHEBI:456216"/>
        <dbReference type="EC" id="2.7.4.6"/>
    </reaction>
</comment>
<keyword evidence="6" id="KW-0808">Transferase</keyword>
<feature type="non-terminal residue" evidence="9">
    <location>
        <position position="261"/>
    </location>
</feature>
<evidence type="ECO:0000313" key="9">
    <source>
        <dbReference type="EMBL" id="MBN3281332.1"/>
    </source>
</evidence>